<dbReference type="AlphaFoldDB" id="A0A2H9THH2"/>
<dbReference type="PANTHER" id="PTHR12780">
    <property type="entry name" value="RNA POLYMERASE III DNA DIRECTED , 39KD SUBUNIT-RELATED"/>
    <property type="match status" value="1"/>
</dbReference>
<evidence type="ECO:0008006" key="6">
    <source>
        <dbReference type="Google" id="ProtNLM"/>
    </source>
</evidence>
<dbReference type="EMBL" id="MTSL01000186">
    <property type="protein sequence ID" value="PJF17191.1"/>
    <property type="molecule type" value="Genomic_DNA"/>
</dbReference>
<dbReference type="GO" id="GO:0006383">
    <property type="term" value="P:transcription by RNA polymerase III"/>
    <property type="evidence" value="ECO:0007669"/>
    <property type="project" value="InterPro"/>
</dbReference>
<evidence type="ECO:0000313" key="4">
    <source>
        <dbReference type="EMBL" id="PJF17191.1"/>
    </source>
</evidence>
<comment type="subcellular location">
    <subcellularLocation>
        <location evidence="1">Nucleus</location>
    </subcellularLocation>
</comment>
<dbReference type="InterPro" id="IPR016049">
    <property type="entry name" value="RNA_pol_Rpc34-like"/>
</dbReference>
<evidence type="ECO:0000256" key="3">
    <source>
        <dbReference type="ARBA" id="ARBA00023242"/>
    </source>
</evidence>
<keyword evidence="5" id="KW-1185">Reference proteome</keyword>
<dbReference type="Pfam" id="PF05158">
    <property type="entry name" value="RNA_pol_Rpc34"/>
    <property type="match status" value="1"/>
</dbReference>
<gene>
    <name evidence="4" type="ORF">PSACC_02989</name>
</gene>
<proteinExistence type="predicted"/>
<comment type="caution">
    <text evidence="4">The sequence shown here is derived from an EMBL/GenBank/DDBJ whole genome shotgun (WGS) entry which is preliminary data.</text>
</comment>
<evidence type="ECO:0000256" key="2">
    <source>
        <dbReference type="ARBA" id="ARBA00023163"/>
    </source>
</evidence>
<dbReference type="InterPro" id="IPR007832">
    <property type="entry name" value="RNA_pol_Rpc34"/>
</dbReference>
<name>A0A2H9THH2_9FUNG</name>
<evidence type="ECO:0000256" key="1">
    <source>
        <dbReference type="ARBA" id="ARBA00004123"/>
    </source>
</evidence>
<dbReference type="STRING" id="1246581.A0A2H9THH2"/>
<dbReference type="GO" id="GO:0005666">
    <property type="term" value="C:RNA polymerase III complex"/>
    <property type="evidence" value="ECO:0007669"/>
    <property type="project" value="InterPro"/>
</dbReference>
<evidence type="ECO:0000313" key="5">
    <source>
        <dbReference type="Proteomes" id="UP000240830"/>
    </source>
</evidence>
<accession>A0A2H9THH2</accession>
<sequence length="137" mass="15023">MNSTLSLLKKCSTSTKPGHILPADYVGYPGLEQVLNFVQESKVTSAELTAEDISMLLNRLVFDGLVEKVVSMASVPSRIVSDDEDDNIYVYKAVQSSISQSMIGSLPCGTCPIFDQCCDFGPVTPSTCQYYTEWLSY</sequence>
<keyword evidence="3" id="KW-0539">Nucleus</keyword>
<dbReference type="Proteomes" id="UP000240830">
    <property type="component" value="Unassembled WGS sequence"/>
</dbReference>
<organism evidence="4 5">
    <name type="scientific">Paramicrosporidium saccamoebae</name>
    <dbReference type="NCBI Taxonomy" id="1246581"/>
    <lineage>
        <taxon>Eukaryota</taxon>
        <taxon>Fungi</taxon>
        <taxon>Fungi incertae sedis</taxon>
        <taxon>Cryptomycota</taxon>
        <taxon>Cryptomycota incertae sedis</taxon>
        <taxon>Paramicrosporidium</taxon>
    </lineage>
</organism>
<protein>
    <recommendedName>
        <fullName evidence="6">DNA-directed RNA polymerase III subunit RPC6</fullName>
    </recommendedName>
</protein>
<keyword evidence="2" id="KW-0804">Transcription</keyword>
<dbReference type="OrthoDB" id="613763at2759"/>
<reference evidence="4 5" key="1">
    <citation type="submission" date="2016-10" db="EMBL/GenBank/DDBJ databases">
        <title>The genome of Paramicrosporidium saccamoebae is the missing link in understanding Cryptomycota and Microsporidia evolution.</title>
        <authorList>
            <person name="Quandt C.A."/>
            <person name="Beaudet D."/>
            <person name="Corsaro D."/>
            <person name="Michel R."/>
            <person name="Corradi N."/>
            <person name="James T."/>
        </authorList>
    </citation>
    <scope>NUCLEOTIDE SEQUENCE [LARGE SCALE GENOMIC DNA]</scope>
    <source>
        <strain evidence="4 5">KSL3</strain>
    </source>
</reference>